<dbReference type="EMBL" id="JACEIP010000033">
    <property type="protein sequence ID" value="MBA4544273.1"/>
    <property type="molecule type" value="Genomic_DNA"/>
</dbReference>
<proteinExistence type="predicted"/>
<organism evidence="1 2">
    <name type="scientific">Thermoactinomyces daqus</name>
    <dbReference type="NCBI Taxonomy" id="1329516"/>
    <lineage>
        <taxon>Bacteria</taxon>
        <taxon>Bacillati</taxon>
        <taxon>Bacillota</taxon>
        <taxon>Bacilli</taxon>
        <taxon>Bacillales</taxon>
        <taxon>Thermoactinomycetaceae</taxon>
        <taxon>Thermoactinomyces</taxon>
    </lineage>
</organism>
<gene>
    <name evidence="1" type="ORF">H1164_15575</name>
</gene>
<evidence type="ECO:0000313" key="2">
    <source>
        <dbReference type="Proteomes" id="UP000530514"/>
    </source>
</evidence>
<reference evidence="1 2" key="1">
    <citation type="submission" date="2020-07" db="EMBL/GenBank/DDBJ databases">
        <authorList>
            <person name="Feng H."/>
        </authorList>
    </citation>
    <scope>NUCLEOTIDE SEQUENCE [LARGE SCALE GENOMIC DNA]</scope>
    <source>
        <strain evidence="2">s-11</strain>
    </source>
</reference>
<evidence type="ECO:0000313" key="1">
    <source>
        <dbReference type="EMBL" id="MBA4544273.1"/>
    </source>
</evidence>
<dbReference type="InterPro" id="IPR025674">
    <property type="entry name" value="Imm6"/>
</dbReference>
<dbReference type="OrthoDB" id="2219989at2"/>
<dbReference type="AlphaFoldDB" id="A0A7W2AJV7"/>
<keyword evidence="2" id="KW-1185">Reference proteome</keyword>
<accession>A0A7W2AJV7</accession>
<name>A0A7W2AJV7_9BACL</name>
<dbReference type="Proteomes" id="UP000530514">
    <property type="component" value="Unassembled WGS sequence"/>
</dbReference>
<dbReference type="Pfam" id="PF14434">
    <property type="entry name" value="Imm6"/>
    <property type="match status" value="1"/>
</dbReference>
<sequence>MDICWDWVEEKKQGGDALYDKLVNEDDSEVGIYIQFTDDPQQETIWLCVVYA</sequence>
<protein>
    <submittedName>
        <fullName evidence="1">Uncharacterized protein</fullName>
    </submittedName>
</protein>
<comment type="caution">
    <text evidence="1">The sequence shown here is derived from an EMBL/GenBank/DDBJ whole genome shotgun (WGS) entry which is preliminary data.</text>
</comment>